<evidence type="ECO:0000313" key="6">
    <source>
        <dbReference type="EnsemblProtists" id="EOD23432"/>
    </source>
</evidence>
<keyword evidence="2" id="KW-0450">Lipoyl</keyword>
<dbReference type="GO" id="GO:0005739">
    <property type="term" value="C:mitochondrion"/>
    <property type="evidence" value="ECO:0007669"/>
    <property type="project" value="TreeGrafter"/>
</dbReference>
<evidence type="ECO:0000256" key="1">
    <source>
        <dbReference type="ARBA" id="ARBA00009249"/>
    </source>
</evidence>
<dbReference type="HOGENOM" id="CLU_097408_1_2_1"/>
<dbReference type="PANTHER" id="PTHR11715:SF3">
    <property type="entry name" value="GLYCINE CLEAVAGE SYSTEM H PROTEIN-RELATED"/>
    <property type="match status" value="1"/>
</dbReference>
<evidence type="ECO:0000256" key="4">
    <source>
        <dbReference type="SAM" id="Phobius"/>
    </source>
</evidence>
<sequence length="161" mass="16992">MKTPTSRETGRDPVGATPCEPRLRVVLLTALAVASIGAFAVLRVQDAKAIQHDDLAPNREKSAGTYYTKDHEWVKVEGDIGTIGITNFAQEALGDIVYVELPETGVEFGKGASICAVESVKAASDVYSPVTGEVTEINEAVDNDSAVVNGLGRVDGMGWGE</sequence>
<dbReference type="RefSeq" id="XP_005775861.1">
    <property type="nucleotide sequence ID" value="XM_005775804.1"/>
</dbReference>
<dbReference type="GO" id="GO:0005960">
    <property type="term" value="C:glycine cleavage complex"/>
    <property type="evidence" value="ECO:0007669"/>
    <property type="project" value="InterPro"/>
</dbReference>
<dbReference type="PROSITE" id="PS50968">
    <property type="entry name" value="BIOTINYL_LIPOYL"/>
    <property type="match status" value="1"/>
</dbReference>
<keyword evidence="4" id="KW-1133">Transmembrane helix</keyword>
<keyword evidence="4" id="KW-0472">Membrane</keyword>
<dbReference type="SUPFAM" id="SSF51230">
    <property type="entry name" value="Single hybrid motif"/>
    <property type="match status" value="1"/>
</dbReference>
<keyword evidence="7" id="KW-1185">Reference proteome</keyword>
<keyword evidence="4" id="KW-0812">Transmembrane</keyword>
<name>A0A0D3JIU7_EMIH1</name>
<feature type="domain" description="Lipoyl-binding" evidence="5">
    <location>
        <begin position="80"/>
        <end position="161"/>
    </location>
</feature>
<dbReference type="eggNOG" id="KOG3373">
    <property type="taxonomic scope" value="Eukaryota"/>
</dbReference>
<proteinExistence type="inferred from homology"/>
<evidence type="ECO:0000256" key="3">
    <source>
        <dbReference type="ARBA" id="ARBA00022946"/>
    </source>
</evidence>
<dbReference type="PROSITE" id="PS00189">
    <property type="entry name" value="LIPOYL"/>
    <property type="match status" value="1"/>
</dbReference>
<evidence type="ECO:0000256" key="2">
    <source>
        <dbReference type="ARBA" id="ARBA00022823"/>
    </source>
</evidence>
<dbReference type="Proteomes" id="UP000013827">
    <property type="component" value="Unassembled WGS sequence"/>
</dbReference>
<feature type="transmembrane region" description="Helical" evidence="4">
    <location>
        <begin position="23"/>
        <end position="42"/>
    </location>
</feature>
<keyword evidence="3" id="KW-0809">Transit peptide</keyword>
<dbReference type="InterPro" id="IPR011053">
    <property type="entry name" value="Single_hybrid_motif"/>
</dbReference>
<dbReference type="CDD" id="cd06848">
    <property type="entry name" value="GCS_H"/>
    <property type="match status" value="1"/>
</dbReference>
<dbReference type="NCBIfam" id="NF002270">
    <property type="entry name" value="PRK01202.1"/>
    <property type="match status" value="1"/>
</dbReference>
<dbReference type="GO" id="GO:0009249">
    <property type="term" value="P:protein lipoylation"/>
    <property type="evidence" value="ECO:0007669"/>
    <property type="project" value="TreeGrafter"/>
</dbReference>
<dbReference type="GO" id="GO:0019464">
    <property type="term" value="P:glycine decarboxylation via glycine cleavage system"/>
    <property type="evidence" value="ECO:0007669"/>
    <property type="project" value="InterPro"/>
</dbReference>
<accession>A0A0D3JIU7</accession>
<comment type="similarity">
    <text evidence="1">Belongs to the GcvH family.</text>
</comment>
<dbReference type="STRING" id="2903.R1CLH6"/>
<evidence type="ECO:0000313" key="7">
    <source>
        <dbReference type="Proteomes" id="UP000013827"/>
    </source>
</evidence>
<dbReference type="GeneID" id="17268976"/>
<organism evidence="6 7">
    <name type="scientific">Emiliania huxleyi (strain CCMP1516)</name>
    <dbReference type="NCBI Taxonomy" id="280463"/>
    <lineage>
        <taxon>Eukaryota</taxon>
        <taxon>Haptista</taxon>
        <taxon>Haptophyta</taxon>
        <taxon>Prymnesiophyceae</taxon>
        <taxon>Isochrysidales</taxon>
        <taxon>Noelaerhabdaceae</taxon>
        <taxon>Emiliania</taxon>
    </lineage>
</organism>
<dbReference type="InterPro" id="IPR000089">
    <property type="entry name" value="Biotin_lipoyl"/>
</dbReference>
<dbReference type="InterPro" id="IPR003016">
    <property type="entry name" value="2-oxoA_DH_lipoyl-BS"/>
</dbReference>
<reference evidence="7" key="1">
    <citation type="journal article" date="2013" name="Nature">
        <title>Pan genome of the phytoplankton Emiliania underpins its global distribution.</title>
        <authorList>
            <person name="Read B.A."/>
            <person name="Kegel J."/>
            <person name="Klute M.J."/>
            <person name="Kuo A."/>
            <person name="Lefebvre S.C."/>
            <person name="Maumus F."/>
            <person name="Mayer C."/>
            <person name="Miller J."/>
            <person name="Monier A."/>
            <person name="Salamov A."/>
            <person name="Young J."/>
            <person name="Aguilar M."/>
            <person name="Claverie J.M."/>
            <person name="Frickenhaus S."/>
            <person name="Gonzalez K."/>
            <person name="Herman E.K."/>
            <person name="Lin Y.C."/>
            <person name="Napier J."/>
            <person name="Ogata H."/>
            <person name="Sarno A.F."/>
            <person name="Shmutz J."/>
            <person name="Schroeder D."/>
            <person name="de Vargas C."/>
            <person name="Verret F."/>
            <person name="von Dassow P."/>
            <person name="Valentin K."/>
            <person name="Van de Peer Y."/>
            <person name="Wheeler G."/>
            <person name="Dacks J.B."/>
            <person name="Delwiche C.F."/>
            <person name="Dyhrman S.T."/>
            <person name="Glockner G."/>
            <person name="John U."/>
            <person name="Richards T."/>
            <person name="Worden A.Z."/>
            <person name="Zhang X."/>
            <person name="Grigoriev I.V."/>
            <person name="Allen A.E."/>
            <person name="Bidle K."/>
            <person name="Borodovsky M."/>
            <person name="Bowler C."/>
            <person name="Brownlee C."/>
            <person name="Cock J.M."/>
            <person name="Elias M."/>
            <person name="Gladyshev V.N."/>
            <person name="Groth M."/>
            <person name="Guda C."/>
            <person name="Hadaegh A."/>
            <person name="Iglesias-Rodriguez M.D."/>
            <person name="Jenkins J."/>
            <person name="Jones B.M."/>
            <person name="Lawson T."/>
            <person name="Leese F."/>
            <person name="Lindquist E."/>
            <person name="Lobanov A."/>
            <person name="Lomsadze A."/>
            <person name="Malik S.B."/>
            <person name="Marsh M.E."/>
            <person name="Mackinder L."/>
            <person name="Mock T."/>
            <person name="Mueller-Roeber B."/>
            <person name="Pagarete A."/>
            <person name="Parker M."/>
            <person name="Probert I."/>
            <person name="Quesneville H."/>
            <person name="Raines C."/>
            <person name="Rensing S.A."/>
            <person name="Riano-Pachon D.M."/>
            <person name="Richier S."/>
            <person name="Rokitta S."/>
            <person name="Shiraiwa Y."/>
            <person name="Soanes D.M."/>
            <person name="van der Giezen M."/>
            <person name="Wahlund T.M."/>
            <person name="Williams B."/>
            <person name="Wilson W."/>
            <person name="Wolfe G."/>
            <person name="Wurch L.L."/>
        </authorList>
    </citation>
    <scope>NUCLEOTIDE SEQUENCE</scope>
</reference>
<protein>
    <recommendedName>
        <fullName evidence="5">Lipoyl-binding domain-containing protein</fullName>
    </recommendedName>
</protein>
<dbReference type="InterPro" id="IPR033753">
    <property type="entry name" value="GCV_H/Fam206"/>
</dbReference>
<dbReference type="PaxDb" id="2903-EOD23432"/>
<dbReference type="Pfam" id="PF01597">
    <property type="entry name" value="GCV_H"/>
    <property type="match status" value="1"/>
</dbReference>
<evidence type="ECO:0000259" key="5">
    <source>
        <dbReference type="PROSITE" id="PS50968"/>
    </source>
</evidence>
<reference evidence="6" key="2">
    <citation type="submission" date="2024-10" db="UniProtKB">
        <authorList>
            <consortium name="EnsemblProtists"/>
        </authorList>
    </citation>
    <scope>IDENTIFICATION</scope>
</reference>
<dbReference type="InterPro" id="IPR002930">
    <property type="entry name" value="GCV_H"/>
</dbReference>
<dbReference type="KEGG" id="ehx:EMIHUDRAFT_239715"/>
<dbReference type="AlphaFoldDB" id="A0A0D3JIU7"/>
<dbReference type="PANTHER" id="PTHR11715">
    <property type="entry name" value="GLYCINE CLEAVAGE SYSTEM H PROTEIN"/>
    <property type="match status" value="1"/>
</dbReference>
<dbReference type="EnsemblProtists" id="EOD23432">
    <property type="protein sequence ID" value="EOD23432"/>
    <property type="gene ID" value="EMIHUDRAFT_239715"/>
</dbReference>
<dbReference type="Gene3D" id="2.40.50.100">
    <property type="match status" value="1"/>
</dbReference>